<evidence type="ECO:0000313" key="4">
    <source>
        <dbReference type="Proteomes" id="UP000245535"/>
    </source>
</evidence>
<keyword evidence="4" id="KW-1185">Reference proteome</keyword>
<proteinExistence type="inferred from homology"/>
<dbReference type="Gene3D" id="3.40.30.10">
    <property type="entry name" value="Glutaredoxin"/>
    <property type="match status" value="1"/>
</dbReference>
<dbReference type="OrthoDB" id="979538at2"/>
<name>A0A315ZZ48_SEDFL</name>
<dbReference type="AlphaFoldDB" id="A0A315ZZ48"/>
<evidence type="ECO:0000256" key="1">
    <source>
        <dbReference type="ARBA" id="ARBA00007198"/>
    </source>
</evidence>
<evidence type="ECO:0000313" key="3">
    <source>
        <dbReference type="EMBL" id="PWJ42647.1"/>
    </source>
</evidence>
<protein>
    <submittedName>
        <fullName evidence="3">Arsenate reductase</fullName>
    </submittedName>
</protein>
<gene>
    <name evidence="3" type="ORF">BC781_102191</name>
</gene>
<accession>A0A315ZZ48</accession>
<sequence>MHKIGDPSTIELYVRKDEYKDKQTIALAKSLGRNVHVHDIGTDAFTKTIWKDILKKLNLTPKELMNKANPYYQKNIRGKDFDSEGWLDVLMHHPFLIKAPIAVWKNKVKLLNSPQDLLKI</sequence>
<dbReference type="InterPro" id="IPR036249">
    <property type="entry name" value="Thioredoxin-like_sf"/>
</dbReference>
<comment type="similarity">
    <text evidence="1 2">Belongs to the ArsC family.</text>
</comment>
<dbReference type="EMBL" id="QGDO01000002">
    <property type="protein sequence ID" value="PWJ42647.1"/>
    <property type="molecule type" value="Genomic_DNA"/>
</dbReference>
<organism evidence="3 4">
    <name type="scientific">Sediminitomix flava</name>
    <dbReference type="NCBI Taxonomy" id="379075"/>
    <lineage>
        <taxon>Bacteria</taxon>
        <taxon>Pseudomonadati</taxon>
        <taxon>Bacteroidota</taxon>
        <taxon>Cytophagia</taxon>
        <taxon>Cytophagales</taxon>
        <taxon>Flammeovirgaceae</taxon>
        <taxon>Sediminitomix</taxon>
    </lineage>
</organism>
<reference evidence="3 4" key="1">
    <citation type="submission" date="2018-03" db="EMBL/GenBank/DDBJ databases">
        <title>Genomic Encyclopedia of Archaeal and Bacterial Type Strains, Phase II (KMG-II): from individual species to whole genera.</title>
        <authorList>
            <person name="Goeker M."/>
        </authorList>
    </citation>
    <scope>NUCLEOTIDE SEQUENCE [LARGE SCALE GENOMIC DNA]</scope>
    <source>
        <strain evidence="3 4">DSM 28229</strain>
    </source>
</reference>
<dbReference type="RefSeq" id="WP_109616781.1">
    <property type="nucleotide sequence ID" value="NZ_QGDO01000002.1"/>
</dbReference>
<dbReference type="Proteomes" id="UP000245535">
    <property type="component" value="Unassembled WGS sequence"/>
</dbReference>
<evidence type="ECO:0000256" key="2">
    <source>
        <dbReference type="PROSITE-ProRule" id="PRU01282"/>
    </source>
</evidence>
<dbReference type="PROSITE" id="PS51353">
    <property type="entry name" value="ARSC"/>
    <property type="match status" value="1"/>
</dbReference>
<comment type="caution">
    <text evidence="3">The sequence shown here is derived from an EMBL/GenBank/DDBJ whole genome shotgun (WGS) entry which is preliminary data.</text>
</comment>
<dbReference type="SUPFAM" id="SSF52833">
    <property type="entry name" value="Thioredoxin-like"/>
    <property type="match status" value="1"/>
</dbReference>
<dbReference type="InterPro" id="IPR006660">
    <property type="entry name" value="Arsenate_reductase-like"/>
</dbReference>